<dbReference type="EMBL" id="MG649967">
    <property type="protein sequence ID" value="AUG85373.1"/>
    <property type="molecule type" value="Genomic_DNA"/>
</dbReference>
<keyword evidence="1" id="KW-1133">Transmembrane helix</keyword>
<keyword evidence="1" id="KW-0812">Transmembrane</keyword>
<protein>
    <submittedName>
        <fullName evidence="2">Uncharacterized protein</fullName>
    </submittedName>
</protein>
<name>A0A2H5BHB4_9CAUD</name>
<sequence length="90" mass="9764">MNKTYKLPITLTLLVCCIMMLLGIATTTIAGHLTFLAGVIGTALCVVAFILNSIFDSIQAFRLEQKNNAIFLESLSINIARIQGAMESTK</sequence>
<organism evidence="2 3">
    <name type="scientific">Vibrio phage Thalassa</name>
    <dbReference type="NCBI Taxonomy" id="2570301"/>
    <lineage>
        <taxon>Viruses</taxon>
        <taxon>Duplodnaviria</taxon>
        <taxon>Heunggongvirae</taxon>
        <taxon>Uroviricota</taxon>
        <taxon>Caudoviricetes</taxon>
        <taxon>Demerecviridae</taxon>
        <taxon>Ermolyevavirinae</taxon>
        <taxon>Thalassavirus</taxon>
        <taxon>Thalassavirus thalassa</taxon>
    </lineage>
</organism>
<dbReference type="Proteomes" id="UP000240962">
    <property type="component" value="Segment"/>
</dbReference>
<proteinExistence type="predicted"/>
<gene>
    <name evidence="2" type="ORF">THALASSA_194</name>
</gene>
<accession>A0A2H5BHB4</accession>
<keyword evidence="1" id="KW-0472">Membrane</keyword>
<keyword evidence="3" id="KW-1185">Reference proteome</keyword>
<feature type="transmembrane region" description="Helical" evidence="1">
    <location>
        <begin position="7"/>
        <end position="29"/>
    </location>
</feature>
<reference evidence="3" key="1">
    <citation type="submission" date="2017-12" db="EMBL/GenBank/DDBJ databases">
        <authorList>
            <person name="Page C.L."/>
            <person name="McFadden E.F."/>
            <person name="Syed A.X."/>
            <person name="Lafty E.M."/>
            <person name="Hyatt D.A."/>
            <person name="Farronato D.M."/>
            <person name="Dong S.Z."/>
            <person name="Apostolopoulos E.L."/>
            <person name="Broussard G.W."/>
        </authorList>
    </citation>
    <scope>NUCLEOTIDE SEQUENCE [LARGE SCALE GENOMIC DNA]</scope>
</reference>
<evidence type="ECO:0000256" key="1">
    <source>
        <dbReference type="SAM" id="Phobius"/>
    </source>
</evidence>
<evidence type="ECO:0000313" key="3">
    <source>
        <dbReference type="Proteomes" id="UP000240962"/>
    </source>
</evidence>
<feature type="transmembrane region" description="Helical" evidence="1">
    <location>
        <begin position="35"/>
        <end position="55"/>
    </location>
</feature>
<evidence type="ECO:0000313" key="2">
    <source>
        <dbReference type="EMBL" id="AUG85373.1"/>
    </source>
</evidence>